<dbReference type="InterPro" id="IPR036291">
    <property type="entry name" value="NAD(P)-bd_dom_sf"/>
</dbReference>
<dbReference type="Gene3D" id="3.40.50.720">
    <property type="entry name" value="NAD(P)-binding Rossmann-like Domain"/>
    <property type="match status" value="1"/>
</dbReference>
<accession>A0ABP4A3Z0</accession>
<keyword evidence="3" id="KW-1185">Reference proteome</keyword>
<dbReference type="SUPFAM" id="SSF51735">
    <property type="entry name" value="NAD(P)-binding Rossmann-fold domains"/>
    <property type="match status" value="1"/>
</dbReference>
<name>A0ABP4A3Z0_9ACTN</name>
<dbReference type="InterPro" id="IPR051604">
    <property type="entry name" value="Ergot_Alk_Oxidoreductase"/>
</dbReference>
<evidence type="ECO:0000313" key="2">
    <source>
        <dbReference type="EMBL" id="GAA0930687.1"/>
    </source>
</evidence>
<protein>
    <submittedName>
        <fullName evidence="2">NAD(P)H-binding protein</fullName>
    </submittedName>
</protein>
<proteinExistence type="predicted"/>
<dbReference type="EMBL" id="BAAAHQ010000016">
    <property type="protein sequence ID" value="GAA0930687.1"/>
    <property type="molecule type" value="Genomic_DNA"/>
</dbReference>
<dbReference type="Pfam" id="PF13460">
    <property type="entry name" value="NAD_binding_10"/>
    <property type="match status" value="1"/>
</dbReference>
<sequence length="280" mass="30586">MILVIGATGNVGGQVVTELLDLGVSVRALTRDPARAALPGAAEVVRGDFSVPESLREALHGVEAVFLLWPLPTTEVAPKIMKLIAEHARRVVFLSSGAVRDDIAEQTDMIGRWHAEVEQAIKDSGVEWTMLRPHGFATNIRRWLPQLQAGDVVRGAYGEAAMTLLHERDIAAVAARALTRDGLSGRDLVLTGPEPLTQVEQVRTIGEVVGRPLRWEEIPVETARQEMLAWQPAELVDLVLDGYAQMVSFPGPGTTTVEEVTGRPARTFREWVADHAADFR</sequence>
<dbReference type="PANTHER" id="PTHR43162">
    <property type="match status" value="1"/>
</dbReference>
<reference evidence="3" key="1">
    <citation type="journal article" date="2019" name="Int. J. Syst. Evol. Microbiol.">
        <title>The Global Catalogue of Microorganisms (GCM) 10K type strain sequencing project: providing services to taxonomists for standard genome sequencing and annotation.</title>
        <authorList>
            <consortium name="The Broad Institute Genomics Platform"/>
            <consortium name="The Broad Institute Genome Sequencing Center for Infectious Disease"/>
            <person name="Wu L."/>
            <person name="Ma J."/>
        </authorList>
    </citation>
    <scope>NUCLEOTIDE SEQUENCE [LARGE SCALE GENOMIC DNA]</scope>
    <source>
        <strain evidence="3">JCM 11136</strain>
    </source>
</reference>
<organism evidence="2 3">
    <name type="scientific">Nonomuraea longicatena</name>
    <dbReference type="NCBI Taxonomy" id="83682"/>
    <lineage>
        <taxon>Bacteria</taxon>
        <taxon>Bacillati</taxon>
        <taxon>Actinomycetota</taxon>
        <taxon>Actinomycetes</taxon>
        <taxon>Streptosporangiales</taxon>
        <taxon>Streptosporangiaceae</taxon>
        <taxon>Nonomuraea</taxon>
    </lineage>
</organism>
<dbReference type="Proteomes" id="UP001501578">
    <property type="component" value="Unassembled WGS sequence"/>
</dbReference>
<dbReference type="RefSeq" id="WP_343950960.1">
    <property type="nucleotide sequence ID" value="NZ_BAAAHQ010000016.1"/>
</dbReference>
<feature type="domain" description="NAD(P)-binding" evidence="1">
    <location>
        <begin position="6"/>
        <end position="179"/>
    </location>
</feature>
<gene>
    <name evidence="2" type="ORF">GCM10009560_35300</name>
</gene>
<dbReference type="PANTHER" id="PTHR43162:SF1">
    <property type="entry name" value="PRESTALK A DIFFERENTIATION PROTEIN A"/>
    <property type="match status" value="1"/>
</dbReference>
<dbReference type="InterPro" id="IPR016040">
    <property type="entry name" value="NAD(P)-bd_dom"/>
</dbReference>
<evidence type="ECO:0000313" key="3">
    <source>
        <dbReference type="Proteomes" id="UP001501578"/>
    </source>
</evidence>
<evidence type="ECO:0000259" key="1">
    <source>
        <dbReference type="Pfam" id="PF13460"/>
    </source>
</evidence>
<comment type="caution">
    <text evidence="2">The sequence shown here is derived from an EMBL/GenBank/DDBJ whole genome shotgun (WGS) entry which is preliminary data.</text>
</comment>